<accession>A0A0M3JKL8</accession>
<keyword evidence="2" id="KW-1185">Reference proteome</keyword>
<dbReference type="Proteomes" id="UP000267096">
    <property type="component" value="Unassembled WGS sequence"/>
</dbReference>
<gene>
    <name evidence="1" type="ORF">ASIM_LOCUS7951</name>
</gene>
<dbReference type="WBParaSite" id="ASIM_0000819201-mRNA-1">
    <property type="protein sequence ID" value="ASIM_0000819201-mRNA-1"/>
    <property type="gene ID" value="ASIM_0000819201"/>
</dbReference>
<reference evidence="1 2" key="2">
    <citation type="submission" date="2018-11" db="EMBL/GenBank/DDBJ databases">
        <authorList>
            <consortium name="Pathogen Informatics"/>
        </authorList>
    </citation>
    <scope>NUCLEOTIDE SEQUENCE [LARGE SCALE GENOMIC DNA]</scope>
</reference>
<evidence type="ECO:0000313" key="2">
    <source>
        <dbReference type="Proteomes" id="UP000267096"/>
    </source>
</evidence>
<evidence type="ECO:0000313" key="1">
    <source>
        <dbReference type="EMBL" id="VDK30437.1"/>
    </source>
</evidence>
<reference evidence="3" key="1">
    <citation type="submission" date="2017-02" db="UniProtKB">
        <authorList>
            <consortium name="WormBaseParasite"/>
        </authorList>
    </citation>
    <scope>IDENTIFICATION</scope>
</reference>
<name>A0A0M3JKL8_ANISI</name>
<dbReference type="AlphaFoldDB" id="A0A0M3JKL8"/>
<evidence type="ECO:0000313" key="3">
    <source>
        <dbReference type="WBParaSite" id="ASIM_0000819201-mRNA-1"/>
    </source>
</evidence>
<proteinExistence type="predicted"/>
<sequence length="72" mass="7956">MLSCCAGLNTASNSVGNSALHVHNSQRSPSQHSLWIVSTNYPKLSLNASLKVPTYLPIYLLDIVRNNRENVF</sequence>
<organism evidence="3">
    <name type="scientific">Anisakis simplex</name>
    <name type="common">Herring worm</name>
    <dbReference type="NCBI Taxonomy" id="6269"/>
    <lineage>
        <taxon>Eukaryota</taxon>
        <taxon>Metazoa</taxon>
        <taxon>Ecdysozoa</taxon>
        <taxon>Nematoda</taxon>
        <taxon>Chromadorea</taxon>
        <taxon>Rhabditida</taxon>
        <taxon>Spirurina</taxon>
        <taxon>Ascaridomorpha</taxon>
        <taxon>Ascaridoidea</taxon>
        <taxon>Anisakidae</taxon>
        <taxon>Anisakis</taxon>
        <taxon>Anisakis simplex complex</taxon>
    </lineage>
</organism>
<protein>
    <submittedName>
        <fullName evidence="3">Ovule protein</fullName>
    </submittedName>
</protein>
<dbReference type="EMBL" id="UYRR01020336">
    <property type="protein sequence ID" value="VDK30437.1"/>
    <property type="molecule type" value="Genomic_DNA"/>
</dbReference>